<evidence type="ECO:0000313" key="3">
    <source>
        <dbReference type="EMBL" id="QOR46100.1"/>
    </source>
</evidence>
<feature type="region of interest" description="Disordered" evidence="1">
    <location>
        <begin position="31"/>
        <end position="67"/>
    </location>
</feature>
<dbReference type="RefSeq" id="WP_193326193.1">
    <property type="nucleotide sequence ID" value="NZ_CP053291.1"/>
</dbReference>
<sequence>MSLNAFRSSRRWMLLGAALSVALATLVGCAGSGKSAPSAPQPKNPRDVTAWSPSVTPTSGPITEQQQSQSRLEQVAQILRIHNLPEPASEAELPPLVRRVSLEDSGPLAAQCLTEHGFPSTSTGGIVVTEDLADEQNKAWAKVRSDCTAQYPVDAKYTQQWGADQWKVDYEYLVDYYVPCVESFGVSIDKDTIPEERAFIEAGLSGGDVWHPVFDWAKKPEYRALKDENTPEGAELAEACRQSPPSNKLWG</sequence>
<organism evidence="3 4">
    <name type="scientific">Trueperella pecoris</name>
    <dbReference type="NCBI Taxonomy" id="2733571"/>
    <lineage>
        <taxon>Bacteria</taxon>
        <taxon>Bacillati</taxon>
        <taxon>Actinomycetota</taxon>
        <taxon>Actinomycetes</taxon>
        <taxon>Actinomycetales</taxon>
        <taxon>Actinomycetaceae</taxon>
        <taxon>Trueperella</taxon>
    </lineage>
</organism>
<reference evidence="3 4" key="1">
    <citation type="submission" date="2020-10" db="EMBL/GenBank/DDBJ databases">
        <title>Trueperella pecoris sp. nov. isolated from bovine and porcine specimens.</title>
        <authorList>
            <person name="Schoenecker L."/>
            <person name="Schnydrig P."/>
            <person name="Brodard I."/>
            <person name="Thomann A."/>
            <person name="Hemphill A."/>
            <person name="Rodriguez-Campos S."/>
            <person name="Perreten V."/>
            <person name="Jores J."/>
            <person name="Kittl S."/>
        </authorList>
    </citation>
    <scope>NUCLEOTIDE SEQUENCE [LARGE SCALE GENOMIC DNA]</scope>
    <source>
        <strain evidence="3 4">15A0121</strain>
    </source>
</reference>
<dbReference type="Proteomes" id="UP000595053">
    <property type="component" value="Chromosome"/>
</dbReference>
<dbReference type="PROSITE" id="PS51257">
    <property type="entry name" value="PROKAR_LIPOPROTEIN"/>
    <property type="match status" value="1"/>
</dbReference>
<dbReference type="AlphaFoldDB" id="A0A7M1QVM4"/>
<accession>A0A8A5U6B5</accession>
<keyword evidence="2" id="KW-0732">Signal</keyword>
<proteinExistence type="predicted"/>
<evidence type="ECO:0008006" key="5">
    <source>
        <dbReference type="Google" id="ProtNLM"/>
    </source>
</evidence>
<gene>
    <name evidence="3" type="ORF">INS88_02465</name>
</gene>
<name>A0A7M1QVM4_9ACTO</name>
<feature type="signal peptide" evidence="2">
    <location>
        <begin position="1"/>
        <end position="30"/>
    </location>
</feature>
<keyword evidence="4" id="KW-1185">Reference proteome</keyword>
<protein>
    <recommendedName>
        <fullName evidence="5">Lipoprotein</fullName>
    </recommendedName>
</protein>
<feature type="chain" id="PRO_5038577445" description="Lipoprotein" evidence="2">
    <location>
        <begin position="31"/>
        <end position="251"/>
    </location>
</feature>
<evidence type="ECO:0000313" key="4">
    <source>
        <dbReference type="Proteomes" id="UP000595053"/>
    </source>
</evidence>
<accession>A0A7M1QVM4</accession>
<evidence type="ECO:0000256" key="1">
    <source>
        <dbReference type="SAM" id="MobiDB-lite"/>
    </source>
</evidence>
<dbReference type="EMBL" id="CP063213">
    <property type="protein sequence ID" value="QOR46100.1"/>
    <property type="molecule type" value="Genomic_DNA"/>
</dbReference>
<feature type="compositionally biased region" description="Polar residues" evidence="1">
    <location>
        <begin position="51"/>
        <end position="67"/>
    </location>
</feature>
<evidence type="ECO:0000256" key="2">
    <source>
        <dbReference type="SAM" id="SignalP"/>
    </source>
</evidence>